<organism evidence="1 2">
    <name type="scientific">Cladophialophora immunda</name>
    <dbReference type="NCBI Taxonomy" id="569365"/>
    <lineage>
        <taxon>Eukaryota</taxon>
        <taxon>Fungi</taxon>
        <taxon>Dikarya</taxon>
        <taxon>Ascomycota</taxon>
        <taxon>Pezizomycotina</taxon>
        <taxon>Eurotiomycetes</taxon>
        <taxon>Chaetothyriomycetidae</taxon>
        <taxon>Chaetothyriales</taxon>
        <taxon>Herpotrichiellaceae</taxon>
        <taxon>Cladophialophora</taxon>
    </lineage>
</organism>
<dbReference type="AlphaFoldDB" id="A0A0D2D0E7"/>
<dbReference type="Proteomes" id="UP000054466">
    <property type="component" value="Unassembled WGS sequence"/>
</dbReference>
<dbReference type="EMBL" id="KN847040">
    <property type="protein sequence ID" value="KIW35705.1"/>
    <property type="molecule type" value="Genomic_DNA"/>
</dbReference>
<proteinExistence type="predicted"/>
<dbReference type="GeneID" id="27341583"/>
<evidence type="ECO:0000313" key="1">
    <source>
        <dbReference type="EMBL" id="KIW35705.1"/>
    </source>
</evidence>
<accession>A0A0D2D0E7</accession>
<gene>
    <name evidence="1" type="ORF">PV07_02389</name>
</gene>
<dbReference type="RefSeq" id="XP_016255921.1">
    <property type="nucleotide sequence ID" value="XM_016388993.1"/>
</dbReference>
<dbReference type="HOGENOM" id="CLU_2096628_0_0_1"/>
<evidence type="ECO:0000313" key="2">
    <source>
        <dbReference type="Proteomes" id="UP000054466"/>
    </source>
</evidence>
<reference evidence="1 2" key="1">
    <citation type="submission" date="2015-01" db="EMBL/GenBank/DDBJ databases">
        <title>The Genome Sequence of Cladophialophora immunda CBS83496.</title>
        <authorList>
            <consortium name="The Broad Institute Genomics Platform"/>
            <person name="Cuomo C."/>
            <person name="de Hoog S."/>
            <person name="Gorbushina A."/>
            <person name="Stielow B."/>
            <person name="Teixiera M."/>
            <person name="Abouelleil A."/>
            <person name="Chapman S.B."/>
            <person name="Priest M."/>
            <person name="Young S.K."/>
            <person name="Wortman J."/>
            <person name="Nusbaum C."/>
            <person name="Birren B."/>
        </authorList>
    </citation>
    <scope>NUCLEOTIDE SEQUENCE [LARGE SCALE GENOMIC DNA]</scope>
    <source>
        <strain evidence="1 2">CBS 83496</strain>
    </source>
</reference>
<sequence length="116" mass="12359">MSTILPKIEQESSVHNSIYYCYKAIEALRHRLGTSIPPDELVIVSLWNLISAEANRGDVDAALTHLKGARAVFIHLQESGNPPGPPYVALIRACGSHVAAASLLGKHGSTSAGRFG</sequence>
<protein>
    <submittedName>
        <fullName evidence="1">Uncharacterized protein</fullName>
    </submittedName>
</protein>
<keyword evidence="2" id="KW-1185">Reference proteome</keyword>
<name>A0A0D2D0E7_9EURO</name>
<dbReference type="VEuPathDB" id="FungiDB:PV07_02389"/>